<dbReference type="Proteomes" id="UP001054945">
    <property type="component" value="Unassembled WGS sequence"/>
</dbReference>
<keyword evidence="2" id="KW-1185">Reference proteome</keyword>
<reference evidence="1 2" key="1">
    <citation type="submission" date="2021-06" db="EMBL/GenBank/DDBJ databases">
        <title>Caerostris extrusa draft genome.</title>
        <authorList>
            <person name="Kono N."/>
            <person name="Arakawa K."/>
        </authorList>
    </citation>
    <scope>NUCLEOTIDE SEQUENCE [LARGE SCALE GENOMIC DNA]</scope>
</reference>
<evidence type="ECO:0000313" key="2">
    <source>
        <dbReference type="Proteomes" id="UP001054945"/>
    </source>
</evidence>
<accession>A0AAV4WCD3</accession>
<sequence>MHKKEEKAADDKRSLPMSRRKTFLKVNKIRALNFFLGVRGKKIIILCYTVYKKLQVWECSSCETLCNIVWRSKSQIRFFVFPGSWPTFAAAANGGVERGKRGKGKKKRKERGGRKHYFVVLLPFQLIHGKCQWIDNGSLLLFC</sequence>
<protein>
    <submittedName>
        <fullName evidence="1">Uncharacterized protein</fullName>
    </submittedName>
</protein>
<comment type="caution">
    <text evidence="1">The sequence shown here is derived from an EMBL/GenBank/DDBJ whole genome shotgun (WGS) entry which is preliminary data.</text>
</comment>
<name>A0AAV4WCD3_CAEEX</name>
<organism evidence="1 2">
    <name type="scientific">Caerostris extrusa</name>
    <name type="common">Bark spider</name>
    <name type="synonym">Caerostris bankana</name>
    <dbReference type="NCBI Taxonomy" id="172846"/>
    <lineage>
        <taxon>Eukaryota</taxon>
        <taxon>Metazoa</taxon>
        <taxon>Ecdysozoa</taxon>
        <taxon>Arthropoda</taxon>
        <taxon>Chelicerata</taxon>
        <taxon>Arachnida</taxon>
        <taxon>Araneae</taxon>
        <taxon>Araneomorphae</taxon>
        <taxon>Entelegynae</taxon>
        <taxon>Araneoidea</taxon>
        <taxon>Araneidae</taxon>
        <taxon>Caerostris</taxon>
    </lineage>
</organism>
<proteinExistence type="predicted"/>
<dbReference type="AlphaFoldDB" id="A0AAV4WCD3"/>
<evidence type="ECO:0000313" key="1">
    <source>
        <dbReference type="EMBL" id="GIY78960.1"/>
    </source>
</evidence>
<dbReference type="EMBL" id="BPLR01015826">
    <property type="protein sequence ID" value="GIY78960.1"/>
    <property type="molecule type" value="Genomic_DNA"/>
</dbReference>
<gene>
    <name evidence="1" type="ORF">CEXT_531471</name>
</gene>